<keyword evidence="2" id="KW-1185">Reference proteome</keyword>
<evidence type="ECO:0000313" key="2">
    <source>
        <dbReference type="Proteomes" id="UP000239156"/>
    </source>
</evidence>
<proteinExistence type="predicted"/>
<comment type="caution">
    <text evidence="1">The sequence shown here is derived from an EMBL/GenBank/DDBJ whole genome shotgun (WGS) entry which is preliminary data.</text>
</comment>
<dbReference type="Proteomes" id="UP000239156">
    <property type="component" value="Unassembled WGS sequence"/>
</dbReference>
<protein>
    <submittedName>
        <fullName evidence="1">Uncharacterized protein</fullName>
    </submittedName>
</protein>
<dbReference type="VEuPathDB" id="FungiDB:PSTT_02212"/>
<organism evidence="1 2">
    <name type="scientific">Puccinia striiformis</name>
    <dbReference type="NCBI Taxonomy" id="27350"/>
    <lineage>
        <taxon>Eukaryota</taxon>
        <taxon>Fungi</taxon>
        <taxon>Dikarya</taxon>
        <taxon>Basidiomycota</taxon>
        <taxon>Pucciniomycotina</taxon>
        <taxon>Pucciniomycetes</taxon>
        <taxon>Pucciniales</taxon>
        <taxon>Pucciniaceae</taxon>
        <taxon>Puccinia</taxon>
    </lineage>
</organism>
<gene>
    <name evidence="1" type="ORF">PSTT_02212</name>
</gene>
<name>A0A2S4W0G8_9BASI</name>
<sequence length="174" mass="19890">MISTKFYRARPSTNQLRLPKNISPAIQLFCTNRARTTSSSTISTSSPLITTPQFYSTRSSSQAISSSKPWKMHTDIEYRDLKPITEMPSDVNLFFTSSSIFYSSTHICTRRKRSNPRKYPSSVNIPISKFEKLIELHPDEFIKILGFPKPDKDQKISSIVARALGLLWRLKSLN</sequence>
<accession>A0A2S4W0G8</accession>
<evidence type="ECO:0000313" key="1">
    <source>
        <dbReference type="EMBL" id="POW15273.1"/>
    </source>
</evidence>
<dbReference type="EMBL" id="PKSL01000013">
    <property type="protein sequence ID" value="POW15273.1"/>
    <property type="molecule type" value="Genomic_DNA"/>
</dbReference>
<dbReference type="AlphaFoldDB" id="A0A2S4W0G8"/>
<reference evidence="1" key="1">
    <citation type="submission" date="2017-12" db="EMBL/GenBank/DDBJ databases">
        <title>Gene loss provides genomic basis for host adaptation in cereal stripe rust fungi.</title>
        <authorList>
            <person name="Xia C."/>
        </authorList>
    </citation>
    <scope>NUCLEOTIDE SEQUENCE [LARGE SCALE GENOMIC DNA]</scope>
    <source>
        <strain evidence="1">93-210</strain>
    </source>
</reference>